<evidence type="ECO:0000256" key="1">
    <source>
        <dbReference type="SAM" id="Phobius"/>
    </source>
</evidence>
<accession>A0A9J7ARB5</accession>
<dbReference type="InterPro" id="IPR012373">
    <property type="entry name" value="Ferrdict_sens_TM"/>
</dbReference>
<feature type="domain" description="FecR N-terminal" evidence="3">
    <location>
        <begin position="17"/>
        <end position="58"/>
    </location>
</feature>
<proteinExistence type="predicted"/>
<dbReference type="RefSeq" id="WP_257767386.1">
    <property type="nucleotide sequence ID" value="NZ_CP102480.1"/>
</dbReference>
<evidence type="ECO:0000259" key="2">
    <source>
        <dbReference type="Pfam" id="PF04773"/>
    </source>
</evidence>
<evidence type="ECO:0000313" key="5">
    <source>
        <dbReference type="Proteomes" id="UP001060336"/>
    </source>
</evidence>
<dbReference type="Gene3D" id="2.60.120.1440">
    <property type="match status" value="1"/>
</dbReference>
<dbReference type="GO" id="GO:0016989">
    <property type="term" value="F:sigma factor antagonist activity"/>
    <property type="evidence" value="ECO:0007669"/>
    <property type="project" value="TreeGrafter"/>
</dbReference>
<dbReference type="AlphaFoldDB" id="A0A9J7ARB5"/>
<dbReference type="PIRSF" id="PIRSF018266">
    <property type="entry name" value="FecR"/>
    <property type="match status" value="1"/>
</dbReference>
<sequence>MSAVPPPTNQQERSISEQAHRWVTRLAGGAAGSDDLNALRLWLDIDPLHQAAFEEARTTWQLTESLADDFAVPVTTANVVAFGRASRRRGLVAGLAALAACFLFAAIFDDDLRVVSEADFRTGVGEVREVVLADGSRVTLNTDSAIAVDFRSGERLIGLLRGEAYFDVKPDPMRPFRVAALGGATSAVGTAFAVREDGMDVSVAVSEGTVRVASPAVATNSSNGILLKAGQFGGYRESAAPALNGTVDQSRVAAWRNGRIVFDGRSFEDAIKELDRYLPGRILLAGDARRDRPVSAVFSVDAVDGALDALAETQGLNVLRITDYLIILR</sequence>
<keyword evidence="1" id="KW-0812">Transmembrane</keyword>
<feature type="transmembrane region" description="Helical" evidence="1">
    <location>
        <begin position="90"/>
        <end position="108"/>
    </location>
</feature>
<keyword evidence="1" id="KW-0472">Membrane</keyword>
<keyword evidence="5" id="KW-1185">Reference proteome</keyword>
<dbReference type="InterPro" id="IPR006860">
    <property type="entry name" value="FecR"/>
</dbReference>
<dbReference type="PANTHER" id="PTHR30273:SF2">
    <property type="entry name" value="PROTEIN FECR"/>
    <property type="match status" value="1"/>
</dbReference>
<name>A0A9J7ARB5_9PROT</name>
<dbReference type="KEGG" id="naci:NUH88_15930"/>
<dbReference type="PANTHER" id="PTHR30273">
    <property type="entry name" value="PERIPLASMIC SIGNAL SENSOR AND SIGMA FACTOR ACTIVATOR FECR-RELATED"/>
    <property type="match status" value="1"/>
</dbReference>
<dbReference type="Gene3D" id="3.55.50.30">
    <property type="match status" value="1"/>
</dbReference>
<dbReference type="EMBL" id="CP102480">
    <property type="protein sequence ID" value="UUX48884.1"/>
    <property type="molecule type" value="Genomic_DNA"/>
</dbReference>
<dbReference type="Pfam" id="PF16220">
    <property type="entry name" value="DUF4880"/>
    <property type="match status" value="1"/>
</dbReference>
<reference evidence="4" key="1">
    <citation type="submission" date="2022-08" db="EMBL/GenBank/DDBJ databases">
        <title>Nisaea acidiphila sp. nov., isolated from a marine algal debris and emended description of the genus Nisaea Urios et al. 2008.</title>
        <authorList>
            <person name="Kwon K."/>
        </authorList>
    </citation>
    <scope>NUCLEOTIDE SEQUENCE</scope>
    <source>
        <strain evidence="4">MEBiC11861</strain>
    </source>
</reference>
<feature type="domain" description="FecR protein" evidence="2">
    <location>
        <begin position="119"/>
        <end position="211"/>
    </location>
</feature>
<dbReference type="InterPro" id="IPR032623">
    <property type="entry name" value="FecR_N"/>
</dbReference>
<organism evidence="4 5">
    <name type="scientific">Nisaea acidiphila</name>
    <dbReference type="NCBI Taxonomy" id="1862145"/>
    <lineage>
        <taxon>Bacteria</taxon>
        <taxon>Pseudomonadati</taxon>
        <taxon>Pseudomonadota</taxon>
        <taxon>Alphaproteobacteria</taxon>
        <taxon>Rhodospirillales</taxon>
        <taxon>Thalassobaculaceae</taxon>
        <taxon>Nisaea</taxon>
    </lineage>
</organism>
<evidence type="ECO:0000313" key="4">
    <source>
        <dbReference type="EMBL" id="UUX48884.1"/>
    </source>
</evidence>
<keyword evidence="1" id="KW-1133">Transmembrane helix</keyword>
<dbReference type="Proteomes" id="UP001060336">
    <property type="component" value="Chromosome"/>
</dbReference>
<protein>
    <submittedName>
        <fullName evidence="4">FecR domain-containing protein</fullName>
    </submittedName>
</protein>
<evidence type="ECO:0000259" key="3">
    <source>
        <dbReference type="Pfam" id="PF16220"/>
    </source>
</evidence>
<dbReference type="Pfam" id="PF04773">
    <property type="entry name" value="FecR"/>
    <property type="match status" value="1"/>
</dbReference>
<gene>
    <name evidence="4" type="ORF">NUH88_15930</name>
</gene>